<protein>
    <recommendedName>
        <fullName evidence="3">Phage protein</fullName>
    </recommendedName>
</protein>
<evidence type="ECO:0000313" key="2">
    <source>
        <dbReference type="Proteomes" id="UP000630615"/>
    </source>
</evidence>
<gene>
    <name evidence="1" type="ORF">GCM10011573_12330</name>
</gene>
<proteinExistence type="predicted"/>
<name>A0ABQ1NTN5_9ENTE</name>
<dbReference type="Proteomes" id="UP000630615">
    <property type="component" value="Unassembled WGS sequence"/>
</dbReference>
<keyword evidence="2" id="KW-1185">Reference proteome</keyword>
<comment type="caution">
    <text evidence="1">The sequence shown here is derived from an EMBL/GenBank/DDBJ whole genome shotgun (WGS) entry which is preliminary data.</text>
</comment>
<evidence type="ECO:0000313" key="1">
    <source>
        <dbReference type="EMBL" id="GGC84260.1"/>
    </source>
</evidence>
<evidence type="ECO:0008006" key="3">
    <source>
        <dbReference type="Google" id="ProtNLM"/>
    </source>
</evidence>
<sequence length="112" mass="12949">MKTIILNNDEEVTINPQINALTMKNLRDKEGFKTKLIIGAMIKQEDIDEFVLIDSVFLAYRQANPQGMEYETFLSKYDLDMEEAMPILVAVISKKGRQEFAKAFKKRTSKKK</sequence>
<reference evidence="2" key="1">
    <citation type="journal article" date="2019" name="Int. J. Syst. Evol. Microbiol.">
        <title>The Global Catalogue of Microorganisms (GCM) 10K type strain sequencing project: providing services to taxonomists for standard genome sequencing and annotation.</title>
        <authorList>
            <consortium name="The Broad Institute Genomics Platform"/>
            <consortium name="The Broad Institute Genome Sequencing Center for Infectious Disease"/>
            <person name="Wu L."/>
            <person name="Ma J."/>
        </authorList>
    </citation>
    <scope>NUCLEOTIDE SEQUENCE [LARGE SCALE GENOMIC DNA]</scope>
    <source>
        <strain evidence="2">CGMCC 1.15942</strain>
    </source>
</reference>
<organism evidence="1 2">
    <name type="scientific">Enterococcus wangshanyuanii</name>
    <dbReference type="NCBI Taxonomy" id="2005703"/>
    <lineage>
        <taxon>Bacteria</taxon>
        <taxon>Bacillati</taxon>
        <taxon>Bacillota</taxon>
        <taxon>Bacilli</taxon>
        <taxon>Lactobacillales</taxon>
        <taxon>Enterococcaceae</taxon>
        <taxon>Enterococcus</taxon>
    </lineage>
</organism>
<accession>A0ABQ1NTN5</accession>
<dbReference type="EMBL" id="BMKI01000002">
    <property type="protein sequence ID" value="GGC84260.1"/>
    <property type="molecule type" value="Genomic_DNA"/>
</dbReference>
<dbReference type="RefSeq" id="WP_088269064.1">
    <property type="nucleotide sequence ID" value="NZ_BMKI01000002.1"/>
</dbReference>